<name>A0A1G7AMS9_NIADE</name>
<protein>
    <submittedName>
        <fullName evidence="1">Uncharacterized protein</fullName>
    </submittedName>
</protein>
<gene>
    <name evidence="1" type="ORF">SAMN04487894_12430</name>
</gene>
<accession>A0A1G7AMS9</accession>
<proteinExistence type="predicted"/>
<dbReference type="AlphaFoldDB" id="A0A1G7AMS9"/>
<organism evidence="1 2">
    <name type="scientific">Niabella drilacis (strain DSM 25811 / CCM 8410 / CCUG 62505 / LMG 26954 / E90)</name>
    <dbReference type="NCBI Taxonomy" id="1285928"/>
    <lineage>
        <taxon>Bacteria</taxon>
        <taxon>Pseudomonadati</taxon>
        <taxon>Bacteroidota</taxon>
        <taxon>Chitinophagia</taxon>
        <taxon>Chitinophagales</taxon>
        <taxon>Chitinophagaceae</taxon>
        <taxon>Niabella</taxon>
    </lineage>
</organism>
<sequence>MLAAGYSSYGSTPNSQFFTLHPRSCVCFLSNITLAAALRCLRYPQLSVKIRGICERHIEHLCTKEMLLNSGC</sequence>
<reference evidence="2" key="1">
    <citation type="submission" date="2016-10" db="EMBL/GenBank/DDBJ databases">
        <authorList>
            <person name="Varghese N."/>
            <person name="Submissions S."/>
        </authorList>
    </citation>
    <scope>NUCLEOTIDE SEQUENCE [LARGE SCALE GENOMIC DNA]</scope>
    <source>
        <strain evidence="2">DSM 25811 / CCM 8410 / LMG 26954 / E90</strain>
    </source>
</reference>
<evidence type="ECO:0000313" key="1">
    <source>
        <dbReference type="EMBL" id="SDE16169.1"/>
    </source>
</evidence>
<evidence type="ECO:0000313" key="2">
    <source>
        <dbReference type="Proteomes" id="UP000198757"/>
    </source>
</evidence>
<dbReference type="EMBL" id="FMZO01000024">
    <property type="protein sequence ID" value="SDE16169.1"/>
    <property type="molecule type" value="Genomic_DNA"/>
</dbReference>
<dbReference type="Proteomes" id="UP000198757">
    <property type="component" value="Unassembled WGS sequence"/>
</dbReference>
<keyword evidence="2" id="KW-1185">Reference proteome</keyword>